<keyword evidence="2" id="KW-1185">Reference proteome</keyword>
<proteinExistence type="predicted"/>
<dbReference type="EMBL" id="JACHGB010000003">
    <property type="protein sequence ID" value="MBB5271368.1"/>
    <property type="molecule type" value="Genomic_DNA"/>
</dbReference>
<protein>
    <submittedName>
        <fullName evidence="1">Uncharacterized protein</fullName>
    </submittedName>
</protein>
<accession>A0A7W8HG83</accession>
<reference evidence="1 2" key="1">
    <citation type="submission" date="2020-08" db="EMBL/GenBank/DDBJ databases">
        <title>Genomic Encyclopedia of Type Strains, Phase IV (KMG-IV): sequencing the most valuable type-strain genomes for metagenomic binning, comparative biology and taxonomic classification.</title>
        <authorList>
            <person name="Goeker M."/>
        </authorList>
    </citation>
    <scope>NUCLEOTIDE SEQUENCE [LARGE SCALE GENOMIC DNA]</scope>
    <source>
        <strain evidence="1 2">DSM 29781</strain>
    </source>
</reference>
<dbReference type="Proteomes" id="UP000532440">
    <property type="component" value="Unassembled WGS sequence"/>
</dbReference>
<evidence type="ECO:0000313" key="1">
    <source>
        <dbReference type="EMBL" id="MBB5271368.1"/>
    </source>
</evidence>
<dbReference type="AlphaFoldDB" id="A0A7W8HG83"/>
<gene>
    <name evidence="1" type="ORF">HNQ70_001378</name>
</gene>
<name>A0A7W8HG83_9BURK</name>
<organism evidence="1 2">
    <name type="scientific">Quisquiliibacterium transsilvanicum</name>
    <dbReference type="NCBI Taxonomy" id="1549638"/>
    <lineage>
        <taxon>Bacteria</taxon>
        <taxon>Pseudomonadati</taxon>
        <taxon>Pseudomonadota</taxon>
        <taxon>Betaproteobacteria</taxon>
        <taxon>Burkholderiales</taxon>
        <taxon>Burkholderiaceae</taxon>
        <taxon>Quisquiliibacterium</taxon>
    </lineage>
</organism>
<dbReference type="RefSeq" id="WP_183965681.1">
    <property type="nucleotide sequence ID" value="NZ_BAABEW010000001.1"/>
</dbReference>
<sequence>MKLYEVSVEFTMVVQAGDEEDAWDVARENVRDAVGDADPHLHVVRRVTGAAQLRDGWDGMCIPYGGDGNTRIKDILGEATE</sequence>
<comment type="caution">
    <text evidence="1">The sequence shown here is derived from an EMBL/GenBank/DDBJ whole genome shotgun (WGS) entry which is preliminary data.</text>
</comment>
<evidence type="ECO:0000313" key="2">
    <source>
        <dbReference type="Proteomes" id="UP000532440"/>
    </source>
</evidence>